<feature type="region of interest" description="Disordered" evidence="1">
    <location>
        <begin position="387"/>
        <end position="433"/>
    </location>
</feature>
<evidence type="ECO:0000313" key="4">
    <source>
        <dbReference type="Proteomes" id="UP000327044"/>
    </source>
</evidence>
<feature type="domain" description="Mutator-like transposase" evidence="2">
    <location>
        <begin position="19"/>
        <end position="193"/>
    </location>
</feature>
<organism evidence="3 4">
    <name type="scientific">Photinus pyralis</name>
    <name type="common">Common eastern firefly</name>
    <name type="synonym">Lampyris pyralis</name>
    <dbReference type="NCBI Taxonomy" id="7054"/>
    <lineage>
        <taxon>Eukaryota</taxon>
        <taxon>Metazoa</taxon>
        <taxon>Ecdysozoa</taxon>
        <taxon>Arthropoda</taxon>
        <taxon>Hexapoda</taxon>
        <taxon>Insecta</taxon>
        <taxon>Pterygota</taxon>
        <taxon>Neoptera</taxon>
        <taxon>Endopterygota</taxon>
        <taxon>Coleoptera</taxon>
        <taxon>Polyphaga</taxon>
        <taxon>Elateriformia</taxon>
        <taxon>Elateroidea</taxon>
        <taxon>Lampyridae</taxon>
        <taxon>Lampyrinae</taxon>
        <taxon>Photinus</taxon>
    </lineage>
</organism>
<evidence type="ECO:0000313" key="3">
    <source>
        <dbReference type="EMBL" id="KAB0790356.1"/>
    </source>
</evidence>
<comment type="caution">
    <text evidence="3">The sequence shown here is derived from an EMBL/GenBank/DDBJ whole genome shotgun (WGS) entry which is preliminary data.</text>
</comment>
<feature type="non-terminal residue" evidence="3">
    <location>
        <position position="1"/>
    </location>
</feature>
<gene>
    <name evidence="3" type="ORF">PPYR_15279</name>
</gene>
<dbReference type="InterPro" id="IPR049012">
    <property type="entry name" value="Mutator_transp_dom"/>
</dbReference>
<name>A0A5N3ZZ72_PHOPY</name>
<evidence type="ECO:0000256" key="1">
    <source>
        <dbReference type="SAM" id="MobiDB-lite"/>
    </source>
</evidence>
<dbReference type="EMBL" id="VVIM01001428">
    <property type="protein sequence ID" value="KAB0790356.1"/>
    <property type="molecule type" value="Genomic_DNA"/>
</dbReference>
<accession>A0A5N3ZZ72</accession>
<feature type="non-terminal residue" evidence="3">
    <location>
        <position position="447"/>
    </location>
</feature>
<dbReference type="InParanoid" id="A0A5N3ZZ72"/>
<evidence type="ECO:0000259" key="2">
    <source>
        <dbReference type="Pfam" id="PF20700"/>
    </source>
</evidence>
<sequence>INNSKLDVEVEEHVPKLHGYRIVDIEYILRQTVTLQSEHSKKCTGGMLVLQEEIQKGLVSRFVYRCNICEKTKIVYSENPEKEIINRATVWGTLATGSTFAHTSEFLSILDIPPMRGNMFFDIQRNLGDLLLQQVWKDSLWQNMEKAGQEERKIAVEHGDVDTDGTPFITVFLDGGWSKRSYGHSYNAASGVIECTNHAIKNYSKHLYKLKSDTKNVALATRKLLSKDTIGALVKFAQKAIYANSHGDIATLKSDLRNSVKHVFGNHLECVEYLCSETKEEIGDKYQTLISIGGQHQIYAALNSILSKSELLIDRETNNRAELFMSVLARFNMGKRLNLIQRDSFQTRSFLTGLRYNEGSTWHTEPWKQCFKDSPGKNFQKYMEKEEKKATKRKSLASTSTVRKRTKFTHEGSSSGPPRDYGPDFASIEPRKDALDEEVRRLVQRLE</sequence>
<dbReference type="Proteomes" id="UP000327044">
    <property type="component" value="Unassembled WGS sequence"/>
</dbReference>
<dbReference type="Pfam" id="PF20700">
    <property type="entry name" value="Mutator"/>
    <property type="match status" value="1"/>
</dbReference>
<protein>
    <recommendedName>
        <fullName evidence="2">Mutator-like transposase domain-containing protein</fullName>
    </recommendedName>
</protein>
<dbReference type="AlphaFoldDB" id="A0A5N3ZZ72"/>
<proteinExistence type="predicted"/>
<reference evidence="3 4" key="1">
    <citation type="journal article" date="2018" name="Elife">
        <title>Firefly genomes illuminate parallel origins of bioluminescence in beetles.</title>
        <authorList>
            <person name="Fallon T.R."/>
            <person name="Lower S.E."/>
            <person name="Chang C.H."/>
            <person name="Bessho-Uehara M."/>
            <person name="Martin G.J."/>
            <person name="Bewick A.J."/>
            <person name="Behringer M."/>
            <person name="Debat H.J."/>
            <person name="Wong I."/>
            <person name="Day J.C."/>
            <person name="Suvorov A."/>
            <person name="Silva C.J."/>
            <person name="Stanger-Hall K.F."/>
            <person name="Hall D.W."/>
            <person name="Schmitz R.J."/>
            <person name="Nelson D.R."/>
            <person name="Lewis S.M."/>
            <person name="Shigenobu S."/>
            <person name="Bybee S.M."/>
            <person name="Larracuente A.M."/>
            <person name="Oba Y."/>
            <person name="Weng J.K."/>
        </authorList>
    </citation>
    <scope>NUCLEOTIDE SEQUENCE [LARGE SCALE GENOMIC DNA]</scope>
    <source>
        <strain evidence="3">1611_PpyrPB1</strain>
        <tissue evidence="3">Whole body</tissue>
    </source>
</reference>
<keyword evidence="4" id="KW-1185">Reference proteome</keyword>